<gene>
    <name evidence="2" type="ORF">LCY76_21030</name>
</gene>
<dbReference type="InterPro" id="IPR052354">
    <property type="entry name" value="Cell_Wall_Dynamics_Protein"/>
</dbReference>
<sequence length="238" mass="27522">MKKGFLKIVVILLLAIGLVTSLFPSQIVQASPAKIAYVDITSGKLNVRSGPGTQYKVIGSHKDNTRLTIYSQTKSGWSKIKYNKKNGYVATKYLRFYHTMSRTEAKNITDKAISLQNKIASNKAYTKKQIHQILSPTHTSAYIDKLIKYDMASYKKDKKGNKLYEWLATDFPAYRIWGFDWSGKEAPKKPSVTYYSKNGKWYLKVYQYGKDDMYTYHQTLYLSKSSSKAAWKIYNYKW</sequence>
<evidence type="ECO:0000313" key="2">
    <source>
        <dbReference type="EMBL" id="MCK6259058.1"/>
    </source>
</evidence>
<dbReference type="PANTHER" id="PTHR34408:SF1">
    <property type="entry name" value="GLYCOSYL HYDROLASE FAMILY 19 DOMAIN-CONTAINING PROTEIN HI_1415"/>
    <property type="match status" value="1"/>
</dbReference>
<dbReference type="PROSITE" id="PS51781">
    <property type="entry name" value="SH3B"/>
    <property type="match status" value="1"/>
</dbReference>
<protein>
    <submittedName>
        <fullName evidence="2">SH3 domain-containing protein</fullName>
    </submittedName>
</protein>
<feature type="domain" description="SH3b" evidence="1">
    <location>
        <begin position="33"/>
        <end position="98"/>
    </location>
</feature>
<organism evidence="2 3">
    <name type="scientific">Fictibacillus marinisediminis</name>
    <dbReference type="NCBI Taxonomy" id="2878389"/>
    <lineage>
        <taxon>Bacteria</taxon>
        <taxon>Bacillati</taxon>
        <taxon>Bacillota</taxon>
        <taxon>Bacilli</taxon>
        <taxon>Bacillales</taxon>
        <taxon>Fictibacillaceae</taxon>
        <taxon>Fictibacillus</taxon>
    </lineage>
</organism>
<proteinExistence type="predicted"/>
<keyword evidence="3" id="KW-1185">Reference proteome</keyword>
<accession>A0A9X1XG93</accession>
<dbReference type="AlphaFoldDB" id="A0A9X1XG93"/>
<dbReference type="Pfam" id="PF08239">
    <property type="entry name" value="SH3_3"/>
    <property type="match status" value="1"/>
</dbReference>
<evidence type="ECO:0000313" key="3">
    <source>
        <dbReference type="Proteomes" id="UP001139011"/>
    </source>
</evidence>
<comment type="caution">
    <text evidence="2">The sequence shown here is derived from an EMBL/GenBank/DDBJ whole genome shotgun (WGS) entry which is preliminary data.</text>
</comment>
<name>A0A9X1XG93_9BACL</name>
<dbReference type="InterPro" id="IPR003646">
    <property type="entry name" value="SH3-like_bac-type"/>
</dbReference>
<dbReference type="RefSeq" id="WP_248254272.1">
    <property type="nucleotide sequence ID" value="NZ_JAIWJX010000002.1"/>
</dbReference>
<dbReference type="PANTHER" id="PTHR34408">
    <property type="entry name" value="FAMILY PROTEIN, PUTATIVE-RELATED"/>
    <property type="match status" value="1"/>
</dbReference>
<dbReference type="EMBL" id="JAIWJX010000002">
    <property type="protein sequence ID" value="MCK6259058.1"/>
    <property type="molecule type" value="Genomic_DNA"/>
</dbReference>
<dbReference type="Gene3D" id="2.30.30.40">
    <property type="entry name" value="SH3 Domains"/>
    <property type="match status" value="1"/>
</dbReference>
<evidence type="ECO:0000259" key="1">
    <source>
        <dbReference type="PROSITE" id="PS51781"/>
    </source>
</evidence>
<dbReference type="SMART" id="SM00287">
    <property type="entry name" value="SH3b"/>
    <property type="match status" value="1"/>
</dbReference>
<reference evidence="2" key="1">
    <citation type="submission" date="2021-09" db="EMBL/GenBank/DDBJ databases">
        <title>Genome analysis of Fictibacillus sp. KIGAM418 isolated from marine sediment.</title>
        <authorList>
            <person name="Seo M.-J."/>
            <person name="Cho E.-S."/>
            <person name="Hwang C.Y."/>
        </authorList>
    </citation>
    <scope>NUCLEOTIDE SEQUENCE</scope>
    <source>
        <strain evidence="2">KIGAM418</strain>
    </source>
</reference>
<dbReference type="Proteomes" id="UP001139011">
    <property type="component" value="Unassembled WGS sequence"/>
</dbReference>